<evidence type="ECO:0000256" key="1">
    <source>
        <dbReference type="SAM" id="MobiDB-lite"/>
    </source>
</evidence>
<proteinExistence type="predicted"/>
<name>A0A2N5VVE7_9BASI</name>
<organism evidence="2 3">
    <name type="scientific">Puccinia coronata f. sp. avenae</name>
    <dbReference type="NCBI Taxonomy" id="200324"/>
    <lineage>
        <taxon>Eukaryota</taxon>
        <taxon>Fungi</taxon>
        <taxon>Dikarya</taxon>
        <taxon>Basidiomycota</taxon>
        <taxon>Pucciniomycotina</taxon>
        <taxon>Pucciniomycetes</taxon>
        <taxon>Pucciniales</taxon>
        <taxon>Pucciniaceae</taxon>
        <taxon>Puccinia</taxon>
    </lineage>
</organism>
<dbReference type="AlphaFoldDB" id="A0A2N5VVE7"/>
<evidence type="ECO:0000313" key="2">
    <source>
        <dbReference type="EMBL" id="PLW53964.1"/>
    </source>
</evidence>
<accession>A0A2N5VVE7</accession>
<reference evidence="2 3" key="1">
    <citation type="submission" date="2017-11" db="EMBL/GenBank/DDBJ databases">
        <title>De novo assembly and phasing of dikaryotic genomes from two isolates of Puccinia coronata f. sp. avenae, the causal agent of oat crown rust.</title>
        <authorList>
            <person name="Miller M.E."/>
            <person name="Zhang Y."/>
            <person name="Omidvar V."/>
            <person name="Sperschneider J."/>
            <person name="Schwessinger B."/>
            <person name="Raley C."/>
            <person name="Palmer J.M."/>
            <person name="Garnica D."/>
            <person name="Upadhyaya N."/>
            <person name="Rathjen J."/>
            <person name="Taylor J.M."/>
            <person name="Park R.F."/>
            <person name="Dodds P.N."/>
            <person name="Hirsch C.D."/>
            <person name="Kianian S.F."/>
            <person name="Figueroa M."/>
        </authorList>
    </citation>
    <scope>NUCLEOTIDE SEQUENCE [LARGE SCALE GENOMIC DNA]</scope>
    <source>
        <strain evidence="2">12NC29</strain>
    </source>
</reference>
<comment type="caution">
    <text evidence="2">The sequence shown here is derived from an EMBL/GenBank/DDBJ whole genome shotgun (WGS) entry which is preliminary data.</text>
</comment>
<evidence type="ECO:0000313" key="3">
    <source>
        <dbReference type="Proteomes" id="UP000235388"/>
    </source>
</evidence>
<sequence length="127" mass="14363">MHANLKECSLVVDLHSTNLKEFKNLVYQSISRPPSGTPQQLQKWAANGFINSGVTLFIVHRREGLTYISSNRMQMFPTQQAAQLPQRPLPNMYAVRNPAQEAGLRPAQSKHPPHLLTTIPHHPPPIW</sequence>
<dbReference type="EMBL" id="PGCJ01000053">
    <property type="protein sequence ID" value="PLW53964.1"/>
    <property type="molecule type" value="Genomic_DNA"/>
</dbReference>
<dbReference type="Proteomes" id="UP000235388">
    <property type="component" value="Unassembled WGS sequence"/>
</dbReference>
<feature type="region of interest" description="Disordered" evidence="1">
    <location>
        <begin position="104"/>
        <end position="127"/>
    </location>
</feature>
<keyword evidence="3" id="KW-1185">Reference proteome</keyword>
<gene>
    <name evidence="2" type="ORF">PCANC_06825</name>
</gene>
<protein>
    <submittedName>
        <fullName evidence="2">Uncharacterized protein</fullName>
    </submittedName>
</protein>